<dbReference type="Proteomes" id="UP000820669">
    <property type="component" value="Unassembled WGS sequence"/>
</dbReference>
<dbReference type="PANTHER" id="PTHR21660">
    <property type="entry name" value="THIOESTERASE SUPERFAMILY MEMBER-RELATED"/>
    <property type="match status" value="1"/>
</dbReference>
<keyword evidence="5" id="KW-1185">Reference proteome</keyword>
<sequence length="281" mass="28467">MAAVHAQNSTGRVFDLRHRMPAEVLADMRITGLGPGWSEGVVRLPSPAAGAPPLSLGWLGTLADATAGRPLLLALPADRGCRTVNIRLDAAGAPLCPGDLVTARGEVLDVGSDFALGRSTLRASDGALLAVATARFAVVPEADSAPGDAAGEAGDGPRAGTLAELLEVREERVTPGEVALSLVPGPRLANQYGVVHGGMHVALADLGLTAAAGSVGAGSATMRPTPADLTVVYHRPIPVDGARLVLRATVERHGRRVTIAAATVTSADGRLLTSAYGTLTG</sequence>
<reference evidence="4 5" key="1">
    <citation type="submission" date="2020-04" db="EMBL/GenBank/DDBJ databases">
        <authorList>
            <person name="Klaysubun C."/>
            <person name="Duangmal K."/>
            <person name="Lipun K."/>
        </authorList>
    </citation>
    <scope>NUCLEOTIDE SEQUENCE [LARGE SCALE GENOMIC DNA]</scope>
    <source>
        <strain evidence="4 5">K10HN5</strain>
    </source>
</reference>
<dbReference type="EMBL" id="JAAXLA010000081">
    <property type="protein sequence ID" value="NMI01321.1"/>
    <property type="molecule type" value="Genomic_DNA"/>
</dbReference>
<proteinExistence type="inferred from homology"/>
<keyword evidence="2" id="KW-0378">Hydrolase</keyword>
<protein>
    <submittedName>
        <fullName evidence="4">PaaI family thioesterase</fullName>
    </submittedName>
</protein>
<dbReference type="RefSeq" id="WP_169384784.1">
    <property type="nucleotide sequence ID" value="NZ_JAAXLA010000081.1"/>
</dbReference>
<dbReference type="InterPro" id="IPR003736">
    <property type="entry name" value="PAAI_dom"/>
</dbReference>
<accession>A0ABX1SIB1</accession>
<evidence type="ECO:0000256" key="1">
    <source>
        <dbReference type="ARBA" id="ARBA00008324"/>
    </source>
</evidence>
<comment type="similarity">
    <text evidence="1">Belongs to the thioesterase PaaI family.</text>
</comment>
<dbReference type="InterPro" id="IPR029069">
    <property type="entry name" value="HotDog_dom_sf"/>
</dbReference>
<name>A0ABX1SIB1_9PSEU</name>
<organism evidence="4 5">
    <name type="scientific">Pseudonocardia acidicola</name>
    <dbReference type="NCBI Taxonomy" id="2724939"/>
    <lineage>
        <taxon>Bacteria</taxon>
        <taxon>Bacillati</taxon>
        <taxon>Actinomycetota</taxon>
        <taxon>Actinomycetes</taxon>
        <taxon>Pseudonocardiales</taxon>
        <taxon>Pseudonocardiaceae</taxon>
        <taxon>Pseudonocardia</taxon>
    </lineage>
</organism>
<dbReference type="PANTHER" id="PTHR21660:SF1">
    <property type="entry name" value="ACYL-COENZYME A THIOESTERASE 13"/>
    <property type="match status" value="1"/>
</dbReference>
<gene>
    <name evidence="4" type="ORF">HF526_29100</name>
</gene>
<dbReference type="InterPro" id="IPR039298">
    <property type="entry name" value="ACOT13"/>
</dbReference>
<dbReference type="NCBIfam" id="TIGR00369">
    <property type="entry name" value="unchar_dom_1"/>
    <property type="match status" value="1"/>
</dbReference>
<evidence type="ECO:0000259" key="3">
    <source>
        <dbReference type="Pfam" id="PF03061"/>
    </source>
</evidence>
<comment type="caution">
    <text evidence="4">The sequence shown here is derived from an EMBL/GenBank/DDBJ whole genome shotgun (WGS) entry which is preliminary data.</text>
</comment>
<evidence type="ECO:0000313" key="5">
    <source>
        <dbReference type="Proteomes" id="UP000820669"/>
    </source>
</evidence>
<dbReference type="Gene3D" id="3.10.129.10">
    <property type="entry name" value="Hotdog Thioesterase"/>
    <property type="match status" value="2"/>
</dbReference>
<evidence type="ECO:0000256" key="2">
    <source>
        <dbReference type="ARBA" id="ARBA00022801"/>
    </source>
</evidence>
<evidence type="ECO:0000313" key="4">
    <source>
        <dbReference type="EMBL" id="NMI01321.1"/>
    </source>
</evidence>
<dbReference type="Pfam" id="PF03061">
    <property type="entry name" value="4HBT"/>
    <property type="match status" value="1"/>
</dbReference>
<dbReference type="InterPro" id="IPR006683">
    <property type="entry name" value="Thioestr_dom"/>
</dbReference>
<feature type="domain" description="Thioesterase" evidence="3">
    <location>
        <begin position="192"/>
        <end position="271"/>
    </location>
</feature>
<dbReference type="CDD" id="cd03443">
    <property type="entry name" value="PaaI_thioesterase"/>
    <property type="match status" value="2"/>
</dbReference>
<dbReference type="SUPFAM" id="SSF54637">
    <property type="entry name" value="Thioesterase/thiol ester dehydrase-isomerase"/>
    <property type="match status" value="2"/>
</dbReference>